<evidence type="ECO:0000313" key="2">
    <source>
        <dbReference type="Proteomes" id="UP001152798"/>
    </source>
</evidence>
<gene>
    <name evidence="1" type="ORF">NEZAVI_LOCUS59</name>
</gene>
<sequence length="135" mass="14850">MVAMFSRLVLYPVSTNGRREQVSARTGVSGPLVSPPVTFTAEALPVRWVRAEDPAGYYFLRYSIVALLYTPALSRSIRPMTNGEIDRSQSGSRKIVLARGKELSSCLESRSDRLVFRDVILSPACISSCPLDSPL</sequence>
<proteinExistence type="predicted"/>
<evidence type="ECO:0000313" key="1">
    <source>
        <dbReference type="EMBL" id="CAH1388428.1"/>
    </source>
</evidence>
<name>A0A9P0E1K4_NEZVI</name>
<reference evidence="1" key="1">
    <citation type="submission" date="2022-01" db="EMBL/GenBank/DDBJ databases">
        <authorList>
            <person name="King R."/>
        </authorList>
    </citation>
    <scope>NUCLEOTIDE SEQUENCE</scope>
</reference>
<protein>
    <submittedName>
        <fullName evidence="1">Uncharacterized protein</fullName>
    </submittedName>
</protein>
<keyword evidence="2" id="KW-1185">Reference proteome</keyword>
<dbReference type="AlphaFoldDB" id="A0A9P0E1K4"/>
<dbReference type="EMBL" id="OV725077">
    <property type="protein sequence ID" value="CAH1388428.1"/>
    <property type="molecule type" value="Genomic_DNA"/>
</dbReference>
<organism evidence="1 2">
    <name type="scientific">Nezara viridula</name>
    <name type="common">Southern green stink bug</name>
    <name type="synonym">Cimex viridulus</name>
    <dbReference type="NCBI Taxonomy" id="85310"/>
    <lineage>
        <taxon>Eukaryota</taxon>
        <taxon>Metazoa</taxon>
        <taxon>Ecdysozoa</taxon>
        <taxon>Arthropoda</taxon>
        <taxon>Hexapoda</taxon>
        <taxon>Insecta</taxon>
        <taxon>Pterygota</taxon>
        <taxon>Neoptera</taxon>
        <taxon>Paraneoptera</taxon>
        <taxon>Hemiptera</taxon>
        <taxon>Heteroptera</taxon>
        <taxon>Panheteroptera</taxon>
        <taxon>Pentatomomorpha</taxon>
        <taxon>Pentatomoidea</taxon>
        <taxon>Pentatomidae</taxon>
        <taxon>Pentatominae</taxon>
        <taxon>Nezara</taxon>
    </lineage>
</organism>
<accession>A0A9P0E1K4</accession>
<dbReference type="Proteomes" id="UP001152798">
    <property type="component" value="Chromosome 1"/>
</dbReference>